<dbReference type="Proteomes" id="UP000050865">
    <property type="component" value="Unassembled WGS sequence"/>
</dbReference>
<evidence type="ECO:0000256" key="2">
    <source>
        <dbReference type="SAM" id="Phobius"/>
    </source>
</evidence>
<keyword evidence="4" id="KW-1185">Reference proteome</keyword>
<comment type="caution">
    <text evidence="3">The sequence shown here is derived from an EMBL/GenBank/DDBJ whole genome shotgun (WGS) entry which is preliminary data.</text>
</comment>
<keyword evidence="2" id="KW-1133">Transmembrane helix</keyword>
<dbReference type="EMBL" id="AYZJ01000015">
    <property type="protein sequence ID" value="KRN25276.1"/>
    <property type="molecule type" value="Genomic_DNA"/>
</dbReference>
<keyword evidence="2" id="KW-0472">Membrane</keyword>
<feature type="region of interest" description="Disordered" evidence="1">
    <location>
        <begin position="79"/>
        <end position="99"/>
    </location>
</feature>
<name>A0A0R2FKS6_9LACO</name>
<protein>
    <submittedName>
        <fullName evidence="3">Uncharacterized protein</fullName>
    </submittedName>
</protein>
<evidence type="ECO:0000313" key="4">
    <source>
        <dbReference type="Proteomes" id="UP000050865"/>
    </source>
</evidence>
<organism evidence="3 4">
    <name type="scientific">Lacticaseibacillus camelliae DSM 22697 = JCM 13995</name>
    <dbReference type="NCBI Taxonomy" id="1423730"/>
    <lineage>
        <taxon>Bacteria</taxon>
        <taxon>Bacillati</taxon>
        <taxon>Bacillota</taxon>
        <taxon>Bacilli</taxon>
        <taxon>Lactobacillales</taxon>
        <taxon>Lactobacillaceae</taxon>
        <taxon>Lacticaseibacillus</taxon>
    </lineage>
</organism>
<dbReference type="RefSeq" id="WP_156403558.1">
    <property type="nucleotide sequence ID" value="NZ_AYZJ01000015.1"/>
</dbReference>
<evidence type="ECO:0000256" key="1">
    <source>
        <dbReference type="SAM" id="MobiDB-lite"/>
    </source>
</evidence>
<keyword evidence="2" id="KW-0812">Transmembrane</keyword>
<evidence type="ECO:0000313" key="3">
    <source>
        <dbReference type="EMBL" id="KRN25276.1"/>
    </source>
</evidence>
<dbReference type="AlphaFoldDB" id="A0A0R2FKS6"/>
<gene>
    <name evidence="3" type="ORF">FC75_GL000758</name>
</gene>
<feature type="compositionally biased region" description="Polar residues" evidence="1">
    <location>
        <begin position="89"/>
        <end position="99"/>
    </location>
</feature>
<sequence length="343" mass="40097">MKERTIMVQSSSDINILYDHGQNQQAQWQAENIRYMNAEHLKVALSLVLQISTFVKVEGEAQSKLKRYIEQQFLKTETGKASMKRRQDASNSPALQQQKSEITSMENQIKTLRTGKLWRTRYLIKSFTILFIVYFIGWLVMVLSEADFLGVLALVGVAIYLVVGWRKQKRVVHQKVIDLEAAVDAKKKQYRQSLDEILQTYTQEISAYSKQLKGDVEYEDLLSKLWQANKDRVSTQKFRSQIPEQYRNDKAIHEMINSLDTGEANSWADLMGIMRQLDQQKQHLEEMRRQTAAIREGNLQNQLNAERHVASINRLTEETKRQAAETNDHLRELEDEVHYQNRY</sequence>
<proteinExistence type="predicted"/>
<reference evidence="3 4" key="1">
    <citation type="journal article" date="2015" name="Genome Announc.">
        <title>Expanding the biotechnology potential of lactobacilli through comparative genomics of 213 strains and associated genera.</title>
        <authorList>
            <person name="Sun Z."/>
            <person name="Harris H.M."/>
            <person name="McCann A."/>
            <person name="Guo C."/>
            <person name="Argimon S."/>
            <person name="Zhang W."/>
            <person name="Yang X."/>
            <person name="Jeffery I.B."/>
            <person name="Cooney J.C."/>
            <person name="Kagawa T.F."/>
            <person name="Liu W."/>
            <person name="Song Y."/>
            <person name="Salvetti E."/>
            <person name="Wrobel A."/>
            <person name="Rasinkangas P."/>
            <person name="Parkhill J."/>
            <person name="Rea M.C."/>
            <person name="O'Sullivan O."/>
            <person name="Ritari J."/>
            <person name="Douillard F.P."/>
            <person name="Paul Ross R."/>
            <person name="Yang R."/>
            <person name="Briner A.E."/>
            <person name="Felis G.E."/>
            <person name="de Vos W.M."/>
            <person name="Barrangou R."/>
            <person name="Klaenhammer T.R."/>
            <person name="Caufield P.W."/>
            <person name="Cui Y."/>
            <person name="Zhang H."/>
            <person name="O'Toole P.W."/>
        </authorList>
    </citation>
    <scope>NUCLEOTIDE SEQUENCE [LARGE SCALE GENOMIC DNA]</scope>
    <source>
        <strain evidence="3 4">DSM 22697</strain>
    </source>
</reference>
<accession>A0A0R2FKS6</accession>
<dbReference type="PATRIC" id="fig|1423730.4.peg.793"/>
<feature type="transmembrane region" description="Helical" evidence="2">
    <location>
        <begin position="122"/>
        <end position="142"/>
    </location>
</feature>
<feature type="transmembrane region" description="Helical" evidence="2">
    <location>
        <begin position="148"/>
        <end position="165"/>
    </location>
</feature>